<dbReference type="RefSeq" id="WP_078458526.1">
    <property type="nucleotide sequence ID" value="NZ_LT629797.1"/>
</dbReference>
<dbReference type="AlphaFoldDB" id="A0A1H2LMR9"/>
<gene>
    <name evidence="1" type="ORF">SAMN05216363_1872</name>
</gene>
<dbReference type="EMBL" id="LT629797">
    <property type="protein sequence ID" value="SDU82124.1"/>
    <property type="molecule type" value="Genomic_DNA"/>
</dbReference>
<dbReference type="PIRSF" id="PIRSF028589">
    <property type="entry name" value="UCP028589"/>
    <property type="match status" value="1"/>
</dbReference>
<proteinExistence type="predicted"/>
<reference evidence="2" key="1">
    <citation type="submission" date="2016-10" db="EMBL/GenBank/DDBJ databases">
        <authorList>
            <person name="Varghese N."/>
            <person name="Submissions S."/>
        </authorList>
    </citation>
    <scope>NUCLEOTIDE SEQUENCE [LARGE SCALE GENOMIC DNA]</scope>
    <source>
        <strain evidence="2">KCTC 32246</strain>
    </source>
</reference>
<dbReference type="InterPro" id="IPR016893">
    <property type="entry name" value="UCP028589"/>
</dbReference>
<dbReference type="Proteomes" id="UP000198675">
    <property type="component" value="Chromosome I"/>
</dbReference>
<evidence type="ECO:0000313" key="1">
    <source>
        <dbReference type="EMBL" id="SDU82124.1"/>
    </source>
</evidence>
<protein>
    <recommendedName>
        <fullName evidence="3">Major tail protein</fullName>
    </recommendedName>
</protein>
<name>A0A1H2LMR9_9PSED</name>
<accession>A0A1H2LMR9</accession>
<organism evidence="1 2">
    <name type="scientific">Pseudomonas sihuiensis</name>
    <dbReference type="NCBI Taxonomy" id="1274359"/>
    <lineage>
        <taxon>Bacteria</taxon>
        <taxon>Pseudomonadati</taxon>
        <taxon>Pseudomonadota</taxon>
        <taxon>Gammaproteobacteria</taxon>
        <taxon>Pseudomonadales</taxon>
        <taxon>Pseudomonadaceae</taxon>
        <taxon>Pseudomonas</taxon>
    </lineage>
</organism>
<evidence type="ECO:0000313" key="2">
    <source>
        <dbReference type="Proteomes" id="UP000198675"/>
    </source>
</evidence>
<evidence type="ECO:0008006" key="3">
    <source>
        <dbReference type="Google" id="ProtNLM"/>
    </source>
</evidence>
<keyword evidence="2" id="KW-1185">Reference proteome</keyword>
<sequence>MSESYYFGQGKLWIAEILAGGLLGPWVWIGDVSELSGQGAETRVQHRESFSGVNAMVRDFGKELGMTWNATMHQLDADNVGRFTRSRMSAQIAGTVTGEELPNPVADGDLIALDHMNVTDLVITDSLTPTPAELVRGTHFDYDVFGDVEILTLPTSPAPTQPLVAAYSHGATKQAAFLAGTDKNYALKYKGINLAENGAPILVELYKTSAGLLQQLSLITSGNQLAGSPVTFTTLLDSSKPASGDLGQFGRFVEMAA</sequence>